<dbReference type="Gene3D" id="2.10.260.10">
    <property type="match status" value="1"/>
</dbReference>
<dbReference type="SMART" id="SM00966">
    <property type="entry name" value="SpoVT_AbrB"/>
    <property type="match status" value="1"/>
</dbReference>
<dbReference type="SUPFAM" id="SSF89447">
    <property type="entry name" value="AbrB/MazE/MraZ-like"/>
    <property type="match status" value="1"/>
</dbReference>
<proteinExistence type="predicted"/>
<organism evidence="2 3">
    <name type="scientific">Tychonema bourrellyi FEM_GT703</name>
    <dbReference type="NCBI Taxonomy" id="2040638"/>
    <lineage>
        <taxon>Bacteria</taxon>
        <taxon>Bacillati</taxon>
        <taxon>Cyanobacteriota</taxon>
        <taxon>Cyanophyceae</taxon>
        <taxon>Oscillatoriophycideae</taxon>
        <taxon>Oscillatoriales</taxon>
        <taxon>Microcoleaceae</taxon>
        <taxon>Tychonema</taxon>
    </lineage>
</organism>
<dbReference type="InterPro" id="IPR007159">
    <property type="entry name" value="SpoVT-AbrB_dom"/>
</dbReference>
<comment type="caution">
    <text evidence="2">The sequence shown here is derived from an EMBL/GenBank/DDBJ whole genome shotgun (WGS) entry which is preliminary data.</text>
</comment>
<evidence type="ECO:0000259" key="1">
    <source>
        <dbReference type="SMART" id="SM00966"/>
    </source>
</evidence>
<accession>A0A2G4EUI9</accession>
<gene>
    <name evidence="2" type="ORF">CP500_022785</name>
</gene>
<dbReference type="OrthoDB" id="122640at2"/>
<feature type="domain" description="SpoVT-AbrB" evidence="1">
    <location>
        <begin position="3"/>
        <end position="46"/>
    </location>
</feature>
<dbReference type="RefSeq" id="WP_096831145.1">
    <property type="nucleotide sequence ID" value="NZ_NXIB02000246.1"/>
</dbReference>
<evidence type="ECO:0000313" key="2">
    <source>
        <dbReference type="EMBL" id="PHX53194.1"/>
    </source>
</evidence>
<dbReference type="InterPro" id="IPR037914">
    <property type="entry name" value="SpoVT-AbrB_sf"/>
</dbReference>
<dbReference type="Proteomes" id="UP000226442">
    <property type="component" value="Unassembled WGS sequence"/>
</dbReference>
<dbReference type="AlphaFoldDB" id="A0A2G4EUI9"/>
<keyword evidence="3" id="KW-1185">Reference proteome</keyword>
<name>A0A2G4EUI9_9CYAN</name>
<dbReference type="EMBL" id="NXIB02000246">
    <property type="protein sequence ID" value="PHX53194.1"/>
    <property type="molecule type" value="Genomic_DNA"/>
</dbReference>
<reference evidence="2" key="1">
    <citation type="submission" date="2017-10" db="EMBL/GenBank/DDBJ databases">
        <title>Draft genome sequence of the planktic cyanobacteria Tychonema bourrellyi isolated from alpine lentic freshwater.</title>
        <authorList>
            <person name="Tett A."/>
            <person name="Armanini F."/>
            <person name="Asnicar F."/>
            <person name="Boscaini A."/>
            <person name="Pasolli E."/>
            <person name="Zolfo M."/>
            <person name="Donati C."/>
            <person name="Salmaso N."/>
            <person name="Segata N."/>
        </authorList>
    </citation>
    <scope>NUCLEOTIDE SEQUENCE</scope>
    <source>
        <strain evidence="2">FEM_GT703</strain>
    </source>
</reference>
<sequence>MLAKLTSENQLTLPKSITQAIGAAEYFEVKIEGGQIILTPVKNQGADSVRAKLGALNVNEQDITDAVEWARQL</sequence>
<dbReference type="GO" id="GO:0003677">
    <property type="term" value="F:DNA binding"/>
    <property type="evidence" value="ECO:0007669"/>
    <property type="project" value="InterPro"/>
</dbReference>
<evidence type="ECO:0000313" key="3">
    <source>
        <dbReference type="Proteomes" id="UP000226442"/>
    </source>
</evidence>
<protein>
    <submittedName>
        <fullName evidence="2">AbrB family transcriptional regulator</fullName>
    </submittedName>
</protein>